<sequence length="160" mass="17690">MAEHTPVYPQDRFVPLSLPMKGALDERGFFAPDRDQLALELLLDRVRLSSPRMPAFPEGPKAVFPALRMLTAVLTSACQGEVEELRLFTIAVRSGPYFRGSRDTPKLSKLLAAFPLFFRSLALQTTSFTSVARMPVLAQAWRIAPAGLPIPRPPDNKSPS</sequence>
<dbReference type="EMBL" id="JAGILA010000002">
    <property type="protein sequence ID" value="MBP2235339.1"/>
    <property type="molecule type" value="Genomic_DNA"/>
</dbReference>
<dbReference type="Proteomes" id="UP000730739">
    <property type="component" value="Unassembled WGS sequence"/>
</dbReference>
<evidence type="ECO:0008006" key="3">
    <source>
        <dbReference type="Google" id="ProtNLM"/>
    </source>
</evidence>
<gene>
    <name evidence="1" type="ORF">J2Z31_001831</name>
</gene>
<evidence type="ECO:0000313" key="1">
    <source>
        <dbReference type="EMBL" id="MBP2235339.1"/>
    </source>
</evidence>
<proteinExistence type="predicted"/>
<keyword evidence="2" id="KW-1185">Reference proteome</keyword>
<protein>
    <recommendedName>
        <fullName evidence="3">Transposase</fullName>
    </recommendedName>
</protein>
<evidence type="ECO:0000313" key="2">
    <source>
        <dbReference type="Proteomes" id="UP000730739"/>
    </source>
</evidence>
<comment type="caution">
    <text evidence="1">The sequence shown here is derived from an EMBL/GenBank/DDBJ whole genome shotgun (WGS) entry which is preliminary data.</text>
</comment>
<reference evidence="1 2" key="1">
    <citation type="submission" date="2021-03" db="EMBL/GenBank/DDBJ databases">
        <title>Genomic Encyclopedia of Type Strains, Phase IV (KMG-IV): sequencing the most valuable type-strain genomes for metagenomic binning, comparative biology and taxonomic classification.</title>
        <authorList>
            <person name="Goeker M."/>
        </authorList>
    </citation>
    <scope>NUCLEOTIDE SEQUENCE [LARGE SCALE GENOMIC DNA]</scope>
    <source>
        <strain evidence="1 2">DSM 13372</strain>
    </source>
</reference>
<name>A0ABS4QXY0_9HYPH</name>
<organism evidence="1 2">
    <name type="scientific">Sinorhizobium kostiense</name>
    <dbReference type="NCBI Taxonomy" id="76747"/>
    <lineage>
        <taxon>Bacteria</taxon>
        <taxon>Pseudomonadati</taxon>
        <taxon>Pseudomonadota</taxon>
        <taxon>Alphaproteobacteria</taxon>
        <taxon>Hyphomicrobiales</taxon>
        <taxon>Rhizobiaceae</taxon>
        <taxon>Sinorhizobium/Ensifer group</taxon>
        <taxon>Sinorhizobium</taxon>
    </lineage>
</organism>
<dbReference type="RefSeq" id="WP_209601553.1">
    <property type="nucleotide sequence ID" value="NZ_JAGILA010000002.1"/>
</dbReference>
<accession>A0ABS4QXY0</accession>